<proteinExistence type="inferred from homology"/>
<feature type="region of interest" description="Disordered" evidence="2">
    <location>
        <begin position="267"/>
        <end position="315"/>
    </location>
</feature>
<reference evidence="4 5" key="1">
    <citation type="submission" date="2016-07" db="EMBL/GenBank/DDBJ databases">
        <title>Draft genome of the white-rot fungus Obba rivulosa 3A-2.</title>
        <authorList>
            <consortium name="DOE Joint Genome Institute"/>
            <person name="Miettinen O."/>
            <person name="Riley R."/>
            <person name="Acob R."/>
            <person name="Barry K."/>
            <person name="Cullen D."/>
            <person name="De Vries R."/>
            <person name="Hainaut M."/>
            <person name="Hatakka A."/>
            <person name="Henrissat B."/>
            <person name="Hilden K."/>
            <person name="Kuo R."/>
            <person name="Labutti K."/>
            <person name="Lipzen A."/>
            <person name="Makela M.R."/>
            <person name="Sandor L."/>
            <person name="Spatafora J.W."/>
            <person name="Grigoriev I.V."/>
            <person name="Hibbett D.S."/>
        </authorList>
    </citation>
    <scope>NUCLEOTIDE SEQUENCE [LARGE SCALE GENOMIC DNA]</scope>
    <source>
        <strain evidence="4 5">3A-2</strain>
    </source>
</reference>
<dbReference type="Pfam" id="PF00173">
    <property type="entry name" value="Cyt-b5"/>
    <property type="match status" value="1"/>
</dbReference>
<protein>
    <submittedName>
        <fullName evidence="4">Cytochrome b5</fullName>
    </submittedName>
</protein>
<dbReference type="InterPro" id="IPR050577">
    <property type="entry name" value="MAPR/NEUFC/NENF-like"/>
</dbReference>
<feature type="compositionally biased region" description="Basic and acidic residues" evidence="2">
    <location>
        <begin position="281"/>
        <end position="315"/>
    </location>
</feature>
<dbReference type="SUPFAM" id="SSF55856">
    <property type="entry name" value="Cytochrome b5-like heme/steroid binding domain"/>
    <property type="match status" value="1"/>
</dbReference>
<feature type="compositionally biased region" description="Basic and acidic residues" evidence="2">
    <location>
        <begin position="89"/>
        <end position="117"/>
    </location>
</feature>
<gene>
    <name evidence="4" type="ORF">OBBRIDRAFT_787716</name>
</gene>
<dbReference type="SMART" id="SM01117">
    <property type="entry name" value="Cyt-b5"/>
    <property type="match status" value="1"/>
</dbReference>
<keyword evidence="5" id="KW-1185">Reference proteome</keyword>
<dbReference type="GO" id="GO:0012505">
    <property type="term" value="C:endomembrane system"/>
    <property type="evidence" value="ECO:0007669"/>
    <property type="project" value="TreeGrafter"/>
</dbReference>
<dbReference type="FunFam" id="3.10.120.10:FF:000003">
    <property type="entry name" value="membrane-associated progesterone receptor component 1"/>
    <property type="match status" value="1"/>
</dbReference>
<feature type="region of interest" description="Disordered" evidence="2">
    <location>
        <begin position="1"/>
        <end position="69"/>
    </location>
</feature>
<comment type="similarity">
    <text evidence="1">Belongs to the cytochrome b5 family. MAPR subfamily.</text>
</comment>
<evidence type="ECO:0000256" key="2">
    <source>
        <dbReference type="SAM" id="MobiDB-lite"/>
    </source>
</evidence>
<dbReference type="Gene3D" id="3.10.120.10">
    <property type="entry name" value="Cytochrome b5-like heme/steroid binding domain"/>
    <property type="match status" value="1"/>
</dbReference>
<dbReference type="PANTHER" id="PTHR10281">
    <property type="entry name" value="MEMBRANE-ASSOCIATED PROGESTERONE RECEPTOR COMPONENT-RELATED"/>
    <property type="match status" value="1"/>
</dbReference>
<dbReference type="InterPro" id="IPR001199">
    <property type="entry name" value="Cyt_B5-like_heme/steroid-bd"/>
</dbReference>
<evidence type="ECO:0000313" key="5">
    <source>
        <dbReference type="Proteomes" id="UP000250043"/>
    </source>
</evidence>
<dbReference type="OrthoDB" id="10257697at2759"/>
<accession>A0A8E2DTW0</accession>
<feature type="compositionally biased region" description="Low complexity" evidence="2">
    <location>
        <begin position="29"/>
        <end position="39"/>
    </location>
</feature>
<sequence>MSWILHPEGDGGGRAKLPTKLPRVPPGNGSEAPAGGQPSAPAPGSPATDFPMRDEYPKVPDPVDADRLVSTKHANRPFLSHAAYRAQREKEHQGWLQRKKEREEKLARGEEVGPEEHDPTEEPEVGCLGLLKFLFYSAIFIILAGKFITGSFLWEHELPDLRRYIPTNDRLFSEGMLAQFDGSNPEKPLYIAIDGDVYDVSSNRATYGPGGSYHFMAGRDAARAYGTGCFATHRTHDLRGLTEKEMQGVQHWKKFFAEHKKYFKVGRVSHPPIDPSSPIPEHCDPKKAQAAKDAEEKAVREQRKEDDPGTKREEL</sequence>
<dbReference type="Proteomes" id="UP000250043">
    <property type="component" value="Unassembled WGS sequence"/>
</dbReference>
<feature type="domain" description="Cytochrome b5 heme-binding" evidence="3">
    <location>
        <begin position="172"/>
        <end position="269"/>
    </location>
</feature>
<feature type="region of interest" description="Disordered" evidence="2">
    <location>
        <begin position="89"/>
        <end position="122"/>
    </location>
</feature>
<evidence type="ECO:0000256" key="1">
    <source>
        <dbReference type="ARBA" id="ARBA00038357"/>
    </source>
</evidence>
<name>A0A8E2DTW0_9APHY</name>
<dbReference type="PANTHER" id="PTHR10281:SF76">
    <property type="entry name" value="CALCUTTA CUP-RELATED"/>
    <property type="match status" value="1"/>
</dbReference>
<evidence type="ECO:0000313" key="4">
    <source>
        <dbReference type="EMBL" id="OCH95869.1"/>
    </source>
</evidence>
<organism evidence="4 5">
    <name type="scientific">Obba rivulosa</name>
    <dbReference type="NCBI Taxonomy" id="1052685"/>
    <lineage>
        <taxon>Eukaryota</taxon>
        <taxon>Fungi</taxon>
        <taxon>Dikarya</taxon>
        <taxon>Basidiomycota</taxon>
        <taxon>Agaricomycotina</taxon>
        <taxon>Agaricomycetes</taxon>
        <taxon>Polyporales</taxon>
        <taxon>Gelatoporiaceae</taxon>
        <taxon>Obba</taxon>
    </lineage>
</organism>
<dbReference type="EMBL" id="KV722333">
    <property type="protein sequence ID" value="OCH95869.1"/>
    <property type="molecule type" value="Genomic_DNA"/>
</dbReference>
<dbReference type="InterPro" id="IPR036400">
    <property type="entry name" value="Cyt_B5-like_heme/steroid_sf"/>
</dbReference>
<dbReference type="AlphaFoldDB" id="A0A8E2DTW0"/>
<dbReference type="GO" id="GO:0020037">
    <property type="term" value="F:heme binding"/>
    <property type="evidence" value="ECO:0007669"/>
    <property type="project" value="UniProtKB-ARBA"/>
</dbReference>
<dbReference type="GO" id="GO:0016020">
    <property type="term" value="C:membrane"/>
    <property type="evidence" value="ECO:0007669"/>
    <property type="project" value="TreeGrafter"/>
</dbReference>
<evidence type="ECO:0000259" key="3">
    <source>
        <dbReference type="SMART" id="SM01117"/>
    </source>
</evidence>